<dbReference type="Pfam" id="PF00172">
    <property type="entry name" value="Zn_clus"/>
    <property type="match status" value="1"/>
</dbReference>
<proteinExistence type="predicted"/>
<dbReference type="PANTHER" id="PTHR47659:SF7">
    <property type="entry name" value="FUNGAL TRANSCRIPTIONAL REGULATORY PROTEIN, N-TERMINAL DOMAIN-CONTAINING PROTEIN"/>
    <property type="match status" value="1"/>
</dbReference>
<evidence type="ECO:0000313" key="6">
    <source>
        <dbReference type="Proteomes" id="UP000006671"/>
    </source>
</evidence>
<dbReference type="InParanoid" id="D2VX92"/>
<dbReference type="PROSITE" id="PS00463">
    <property type="entry name" value="ZN2_CY6_FUNGAL_1"/>
    <property type="match status" value="1"/>
</dbReference>
<protein>
    <submittedName>
        <fullName evidence="5">Predicted protein</fullName>
    </submittedName>
</protein>
<accession>D2VX92</accession>
<dbReference type="AlphaFoldDB" id="D2VX92"/>
<dbReference type="InterPro" id="IPR001138">
    <property type="entry name" value="Zn2Cys6_DnaBD"/>
</dbReference>
<gene>
    <name evidence="5" type="ORF">NAEGRDRAFT_73662</name>
</gene>
<dbReference type="SUPFAM" id="SSF57701">
    <property type="entry name" value="Zn2/Cys6 DNA-binding domain"/>
    <property type="match status" value="1"/>
</dbReference>
<dbReference type="EMBL" id="GG738906">
    <property type="protein sequence ID" value="EFC38636.1"/>
    <property type="molecule type" value="Genomic_DNA"/>
</dbReference>
<dbReference type="PANTHER" id="PTHR47659">
    <property type="entry name" value="ZN(II)2CYS6 TRANSCRIPTION FACTOR (EUROFUNG)-RELATED"/>
    <property type="match status" value="1"/>
</dbReference>
<evidence type="ECO:0000313" key="5">
    <source>
        <dbReference type="EMBL" id="EFC38636.1"/>
    </source>
</evidence>
<dbReference type="CDD" id="cd00067">
    <property type="entry name" value="GAL4"/>
    <property type="match status" value="1"/>
</dbReference>
<feature type="region of interest" description="Disordered" evidence="3">
    <location>
        <begin position="17"/>
        <end position="36"/>
    </location>
</feature>
<dbReference type="OMA" id="TICRENS"/>
<feature type="region of interest" description="Disordered" evidence="3">
    <location>
        <begin position="417"/>
        <end position="456"/>
    </location>
</feature>
<dbReference type="InterPro" id="IPR036864">
    <property type="entry name" value="Zn2-C6_fun-type_DNA-bd_sf"/>
</dbReference>
<dbReference type="KEGG" id="ngr:NAEGRDRAFT_73662"/>
<dbReference type="Proteomes" id="UP000006671">
    <property type="component" value="Unassembled WGS sequence"/>
</dbReference>
<sequence>MSSQYYYSQNAHTRMATSNSGFQQPGTVYSTQSSSTGIIPSHQLPNSGQVISHTPTNIHVIPAHHHYQPQIITHQQLIQPQSQSNISSPIYSSATPIQSGQSLIAHPTTRTQSNSSLLSASINGTTRFIENGTTTPQNSIHPQRVQVSPQPIIVSSASNAYSLENGHVTLQQNQPYYTNLPQGATVLHQTHVAYSQPTTTVSQVPAQAHHFHHSVPTQTIQVVHSNTPSNHPVHHNRIIPTNDPRTIYHPQTRGSLHFQREDVKYVPVLTSLKTPITQQTTFSPVLNSPHQIHSYKVEEDKQFVTTLHQPLYVTNQPSNTPLNQPNRLSVYTICRENSSQDTISPLTPLSTEEFESPHQPSFSTTFQRMRLDEKSLEDKSFKPLPSTIKNTEIFAKPNAPEISASKLKMALDSQSGMVEKDESAETMDFNYYPSSSKEAGDDYDQPSTSEGKRSCSECRRVHKRCSKERPCLRCVRLGKKCVDLPEKKRGRPKKIDKVRQMNNTLSSATPSSVVSSVSSNSSPSSLLKISLASIGSQSSVSSFGATPISNTSSISDSIGSSFNSQISSVSSAGNYLRSEQKISEPQSNDLVLPSFSNLMLELDIRDTFSRQNNKL</sequence>
<keyword evidence="6" id="KW-1185">Reference proteome</keyword>
<dbReference type="OrthoDB" id="1555531at2759"/>
<evidence type="ECO:0000256" key="3">
    <source>
        <dbReference type="SAM" id="MobiDB-lite"/>
    </source>
</evidence>
<evidence type="ECO:0000256" key="1">
    <source>
        <dbReference type="ARBA" id="ARBA00022723"/>
    </source>
</evidence>
<dbReference type="RefSeq" id="XP_002671380.1">
    <property type="nucleotide sequence ID" value="XM_002671334.1"/>
</dbReference>
<keyword evidence="1" id="KW-0479">Metal-binding</keyword>
<evidence type="ECO:0000259" key="4">
    <source>
        <dbReference type="PROSITE" id="PS50048"/>
    </source>
</evidence>
<dbReference type="GeneID" id="8858033"/>
<dbReference type="VEuPathDB" id="AmoebaDB:NAEGRDRAFT_73662"/>
<keyword evidence="2" id="KW-0539">Nucleus</keyword>
<reference evidence="5 6" key="1">
    <citation type="journal article" date="2010" name="Cell">
        <title>The genome of Naegleria gruberi illuminates early eukaryotic versatility.</title>
        <authorList>
            <person name="Fritz-Laylin L.K."/>
            <person name="Prochnik S.E."/>
            <person name="Ginger M.L."/>
            <person name="Dacks J.B."/>
            <person name="Carpenter M.L."/>
            <person name="Field M.C."/>
            <person name="Kuo A."/>
            <person name="Paredez A."/>
            <person name="Chapman J."/>
            <person name="Pham J."/>
            <person name="Shu S."/>
            <person name="Neupane R."/>
            <person name="Cipriano M."/>
            <person name="Mancuso J."/>
            <person name="Tu H."/>
            <person name="Salamov A."/>
            <person name="Lindquist E."/>
            <person name="Shapiro H."/>
            <person name="Lucas S."/>
            <person name="Grigoriev I.V."/>
            <person name="Cande W.Z."/>
            <person name="Fulton C."/>
            <person name="Rokhsar D.S."/>
            <person name="Dawson S.C."/>
        </authorList>
    </citation>
    <scope>NUCLEOTIDE SEQUENCE [LARGE SCALE GENOMIC DNA]</scope>
    <source>
        <strain evidence="5 6">NEG-M</strain>
    </source>
</reference>
<feature type="domain" description="Zn(2)-C6 fungal-type" evidence="4">
    <location>
        <begin position="454"/>
        <end position="483"/>
    </location>
</feature>
<dbReference type="SMART" id="SM00066">
    <property type="entry name" value="GAL4"/>
    <property type="match status" value="1"/>
</dbReference>
<name>D2VX92_NAEGR</name>
<evidence type="ECO:0000256" key="2">
    <source>
        <dbReference type="ARBA" id="ARBA00023242"/>
    </source>
</evidence>
<dbReference type="GO" id="GO:0008270">
    <property type="term" value="F:zinc ion binding"/>
    <property type="evidence" value="ECO:0007669"/>
    <property type="project" value="InterPro"/>
</dbReference>
<organism evidence="6">
    <name type="scientific">Naegleria gruberi</name>
    <name type="common">Amoeba</name>
    <dbReference type="NCBI Taxonomy" id="5762"/>
    <lineage>
        <taxon>Eukaryota</taxon>
        <taxon>Discoba</taxon>
        <taxon>Heterolobosea</taxon>
        <taxon>Tetramitia</taxon>
        <taxon>Eutetramitia</taxon>
        <taxon>Vahlkampfiidae</taxon>
        <taxon>Naegleria</taxon>
    </lineage>
</organism>
<dbReference type="GO" id="GO:0000981">
    <property type="term" value="F:DNA-binding transcription factor activity, RNA polymerase II-specific"/>
    <property type="evidence" value="ECO:0007669"/>
    <property type="project" value="InterPro"/>
</dbReference>
<dbReference type="InterPro" id="IPR050335">
    <property type="entry name" value="ERT1_acuK_gluconeogen_tf"/>
</dbReference>
<dbReference type="Gene3D" id="4.10.240.10">
    <property type="entry name" value="Zn(2)-C6 fungal-type DNA-binding domain"/>
    <property type="match status" value="1"/>
</dbReference>
<dbReference type="PROSITE" id="PS50048">
    <property type="entry name" value="ZN2_CY6_FUNGAL_2"/>
    <property type="match status" value="1"/>
</dbReference>